<reference evidence="2 3" key="1">
    <citation type="journal article" date="2023" name="Nucleic Acids Res.">
        <title>The hologenome of Daphnia magna reveals possible DNA methylation and microbiome-mediated evolution of the host genome.</title>
        <authorList>
            <person name="Chaturvedi A."/>
            <person name="Li X."/>
            <person name="Dhandapani V."/>
            <person name="Marshall H."/>
            <person name="Kissane S."/>
            <person name="Cuenca-Cambronero M."/>
            <person name="Asole G."/>
            <person name="Calvet F."/>
            <person name="Ruiz-Romero M."/>
            <person name="Marangio P."/>
            <person name="Guigo R."/>
            <person name="Rago D."/>
            <person name="Mirbahai L."/>
            <person name="Eastwood N."/>
            <person name="Colbourne J.K."/>
            <person name="Zhou J."/>
            <person name="Mallon E."/>
            <person name="Orsini L."/>
        </authorList>
    </citation>
    <scope>NUCLEOTIDE SEQUENCE [LARGE SCALE GENOMIC DNA]</scope>
    <source>
        <strain evidence="2">LRV0_1</strain>
    </source>
</reference>
<dbReference type="EMBL" id="JAOYFB010000038">
    <property type="protein sequence ID" value="KAK4026810.1"/>
    <property type="molecule type" value="Genomic_DNA"/>
</dbReference>
<accession>A0ABR0ANX7</accession>
<comment type="caution">
    <text evidence="2">The sequence shown here is derived from an EMBL/GenBank/DDBJ whole genome shotgun (WGS) entry which is preliminary data.</text>
</comment>
<proteinExistence type="predicted"/>
<protein>
    <submittedName>
        <fullName evidence="2">Uncharacterized protein</fullName>
    </submittedName>
</protein>
<evidence type="ECO:0000256" key="1">
    <source>
        <dbReference type="SAM" id="MobiDB-lite"/>
    </source>
</evidence>
<feature type="region of interest" description="Disordered" evidence="1">
    <location>
        <begin position="1"/>
        <end position="66"/>
    </location>
</feature>
<keyword evidence="3" id="KW-1185">Reference proteome</keyword>
<evidence type="ECO:0000313" key="2">
    <source>
        <dbReference type="EMBL" id="KAK4026810.1"/>
    </source>
</evidence>
<evidence type="ECO:0000313" key="3">
    <source>
        <dbReference type="Proteomes" id="UP001234178"/>
    </source>
</evidence>
<organism evidence="2 3">
    <name type="scientific">Daphnia magna</name>
    <dbReference type="NCBI Taxonomy" id="35525"/>
    <lineage>
        <taxon>Eukaryota</taxon>
        <taxon>Metazoa</taxon>
        <taxon>Ecdysozoa</taxon>
        <taxon>Arthropoda</taxon>
        <taxon>Crustacea</taxon>
        <taxon>Branchiopoda</taxon>
        <taxon>Diplostraca</taxon>
        <taxon>Cladocera</taxon>
        <taxon>Anomopoda</taxon>
        <taxon>Daphniidae</taxon>
        <taxon>Daphnia</taxon>
    </lineage>
</organism>
<sequence>MSLDKIEKEGNFGGRRGHWTTRIAAVATRTSPRTLRRAPPPPKRTTGHCGSQLEQRGSPPSPELPNGTLFYKMSNPLNEKPALLPRGYGVEKSAGEVSFSFPLQGTSAIVCRCRVGQLGQAVPTVPTSTLSGRHLDASNGRSEKVKNAGRLSTVFTKSPCSRLECLTEYCKVGTPCP</sequence>
<gene>
    <name evidence="2" type="ORF">OUZ56_015836</name>
</gene>
<name>A0ABR0ANX7_9CRUS</name>
<feature type="compositionally biased region" description="Basic and acidic residues" evidence="1">
    <location>
        <begin position="1"/>
        <end position="10"/>
    </location>
</feature>
<dbReference type="Proteomes" id="UP001234178">
    <property type="component" value="Unassembled WGS sequence"/>
</dbReference>